<dbReference type="Gene3D" id="1.10.10.10">
    <property type="entry name" value="Winged helix-like DNA-binding domain superfamily/Winged helix DNA-binding domain"/>
    <property type="match status" value="1"/>
</dbReference>
<accession>A0A934WVR9</accession>
<protein>
    <submittedName>
        <fullName evidence="7">Sigma-70 family RNA polymerase sigma factor</fullName>
    </submittedName>
</protein>
<dbReference type="Pfam" id="PF08281">
    <property type="entry name" value="Sigma70_r4_2"/>
    <property type="match status" value="1"/>
</dbReference>
<dbReference type="GO" id="GO:0006352">
    <property type="term" value="P:DNA-templated transcription initiation"/>
    <property type="evidence" value="ECO:0007669"/>
    <property type="project" value="InterPro"/>
</dbReference>
<dbReference type="CDD" id="cd06171">
    <property type="entry name" value="Sigma70_r4"/>
    <property type="match status" value="1"/>
</dbReference>
<proteinExistence type="inferred from homology"/>
<gene>
    <name evidence="7" type="ORF">JKA74_02775</name>
</gene>
<comment type="similarity">
    <text evidence="1">Belongs to the sigma-70 factor family. ECF subfamily.</text>
</comment>
<dbReference type="InterPro" id="IPR036388">
    <property type="entry name" value="WH-like_DNA-bd_sf"/>
</dbReference>
<evidence type="ECO:0000256" key="3">
    <source>
        <dbReference type="ARBA" id="ARBA00023082"/>
    </source>
</evidence>
<keyword evidence="3" id="KW-0731">Sigma factor</keyword>
<dbReference type="Proteomes" id="UP000611723">
    <property type="component" value="Unassembled WGS sequence"/>
</dbReference>
<evidence type="ECO:0000313" key="7">
    <source>
        <dbReference type="EMBL" id="MBK6263948.1"/>
    </source>
</evidence>
<keyword evidence="2" id="KW-0805">Transcription regulation</keyword>
<dbReference type="PANTHER" id="PTHR43133">
    <property type="entry name" value="RNA POLYMERASE ECF-TYPE SIGMA FACTO"/>
    <property type="match status" value="1"/>
</dbReference>
<dbReference type="EMBL" id="JAEQBW010000001">
    <property type="protein sequence ID" value="MBK6263948.1"/>
    <property type="molecule type" value="Genomic_DNA"/>
</dbReference>
<dbReference type="InterPro" id="IPR013324">
    <property type="entry name" value="RNA_pol_sigma_r3/r4-like"/>
</dbReference>
<dbReference type="GO" id="GO:0016987">
    <property type="term" value="F:sigma factor activity"/>
    <property type="evidence" value="ECO:0007669"/>
    <property type="project" value="UniProtKB-KW"/>
</dbReference>
<dbReference type="SUPFAM" id="SSF88946">
    <property type="entry name" value="Sigma2 domain of RNA polymerase sigma factors"/>
    <property type="match status" value="1"/>
</dbReference>
<organism evidence="7 8">
    <name type="scientific">Marivirga aurantiaca</name>
    <dbReference type="NCBI Taxonomy" id="2802615"/>
    <lineage>
        <taxon>Bacteria</taxon>
        <taxon>Pseudomonadati</taxon>
        <taxon>Bacteroidota</taxon>
        <taxon>Cytophagia</taxon>
        <taxon>Cytophagales</taxon>
        <taxon>Marivirgaceae</taxon>
        <taxon>Marivirga</taxon>
    </lineage>
</organism>
<dbReference type="Gene3D" id="1.10.1740.10">
    <property type="match status" value="1"/>
</dbReference>
<keyword evidence="8" id="KW-1185">Reference proteome</keyword>
<evidence type="ECO:0000256" key="4">
    <source>
        <dbReference type="ARBA" id="ARBA00023163"/>
    </source>
</evidence>
<feature type="domain" description="RNA polymerase sigma-70 region 2" evidence="5">
    <location>
        <begin position="17"/>
        <end position="80"/>
    </location>
</feature>
<name>A0A934WVR9_9BACT</name>
<dbReference type="SUPFAM" id="SSF88659">
    <property type="entry name" value="Sigma3 and sigma4 domains of RNA polymerase sigma factors"/>
    <property type="match status" value="1"/>
</dbReference>
<dbReference type="PANTHER" id="PTHR43133:SF45">
    <property type="entry name" value="RNA POLYMERASE ECF-TYPE SIGMA FACTOR"/>
    <property type="match status" value="1"/>
</dbReference>
<feature type="domain" description="RNA polymerase sigma factor 70 region 4 type 2" evidence="6">
    <location>
        <begin position="113"/>
        <end position="163"/>
    </location>
</feature>
<comment type="caution">
    <text evidence="7">The sequence shown here is derived from an EMBL/GenBank/DDBJ whole genome shotgun (WGS) entry which is preliminary data.</text>
</comment>
<dbReference type="AlphaFoldDB" id="A0A934WVR9"/>
<dbReference type="RefSeq" id="WP_201429628.1">
    <property type="nucleotide sequence ID" value="NZ_JAEQBW010000001.1"/>
</dbReference>
<dbReference type="Pfam" id="PF04542">
    <property type="entry name" value="Sigma70_r2"/>
    <property type="match status" value="1"/>
</dbReference>
<dbReference type="NCBIfam" id="TIGR02937">
    <property type="entry name" value="sigma70-ECF"/>
    <property type="match status" value="1"/>
</dbReference>
<evidence type="ECO:0000256" key="1">
    <source>
        <dbReference type="ARBA" id="ARBA00010641"/>
    </source>
</evidence>
<dbReference type="InterPro" id="IPR039425">
    <property type="entry name" value="RNA_pol_sigma-70-like"/>
</dbReference>
<keyword evidence="4" id="KW-0804">Transcription</keyword>
<sequence>MGNTINTADNFDFDTFIEGNKGIIFKVANSYCRDAEDRKDLVQEIIIQLWRSFSSFNHSVKRSTWTYRVALNVAISFYRKDVTRKKLTTELSGSLVDIIAEHEPPEKEEQFHQLQTFIAELKEMDRALMILYLEDKNQKEIGEILGISETNVSTKIARIKDKLRRKFLLTDQ</sequence>
<reference evidence="7" key="1">
    <citation type="submission" date="2021-01" db="EMBL/GenBank/DDBJ databases">
        <title>Marivirga aurantiaca sp. nov., isolated from intertidal surface sediments.</title>
        <authorList>
            <person name="Zhang M."/>
        </authorList>
    </citation>
    <scope>NUCLEOTIDE SEQUENCE</scope>
    <source>
        <strain evidence="7">S37H4</strain>
    </source>
</reference>
<dbReference type="InterPro" id="IPR013249">
    <property type="entry name" value="RNA_pol_sigma70_r4_t2"/>
</dbReference>
<evidence type="ECO:0000259" key="5">
    <source>
        <dbReference type="Pfam" id="PF04542"/>
    </source>
</evidence>
<dbReference type="GO" id="GO:0003677">
    <property type="term" value="F:DNA binding"/>
    <property type="evidence" value="ECO:0007669"/>
    <property type="project" value="InterPro"/>
</dbReference>
<evidence type="ECO:0000313" key="8">
    <source>
        <dbReference type="Proteomes" id="UP000611723"/>
    </source>
</evidence>
<dbReference type="InterPro" id="IPR007627">
    <property type="entry name" value="RNA_pol_sigma70_r2"/>
</dbReference>
<dbReference type="InterPro" id="IPR014284">
    <property type="entry name" value="RNA_pol_sigma-70_dom"/>
</dbReference>
<dbReference type="InterPro" id="IPR013325">
    <property type="entry name" value="RNA_pol_sigma_r2"/>
</dbReference>
<evidence type="ECO:0000256" key="2">
    <source>
        <dbReference type="ARBA" id="ARBA00023015"/>
    </source>
</evidence>
<evidence type="ECO:0000259" key="6">
    <source>
        <dbReference type="Pfam" id="PF08281"/>
    </source>
</evidence>